<dbReference type="OrthoDB" id="811707at2759"/>
<dbReference type="Pfam" id="PF24758">
    <property type="entry name" value="LRR_At5g56370"/>
    <property type="match status" value="1"/>
</dbReference>
<dbReference type="InterPro" id="IPR050232">
    <property type="entry name" value="FBL13/AtMIF1-like"/>
</dbReference>
<dbReference type="SUPFAM" id="SSF52047">
    <property type="entry name" value="RNI-like"/>
    <property type="match status" value="1"/>
</dbReference>
<feature type="domain" description="F-box" evidence="1">
    <location>
        <begin position="4"/>
        <end position="40"/>
    </location>
</feature>
<dbReference type="InterPro" id="IPR055411">
    <property type="entry name" value="LRR_FXL15/At3g58940/PEG3-like"/>
</dbReference>
<evidence type="ECO:0000313" key="2">
    <source>
        <dbReference type="EMBL" id="CAA0829114.1"/>
    </source>
</evidence>
<accession>A0A9N7NEF2</accession>
<name>A0A9N7NEF2_STRHE</name>
<gene>
    <name evidence="2" type="ORF">SHERM_24704</name>
</gene>
<dbReference type="InterPro" id="IPR036047">
    <property type="entry name" value="F-box-like_dom_sf"/>
</dbReference>
<evidence type="ECO:0000313" key="3">
    <source>
        <dbReference type="Proteomes" id="UP001153555"/>
    </source>
</evidence>
<dbReference type="PANTHER" id="PTHR31900:SF34">
    <property type="entry name" value="EMB|CAB62440.1-RELATED"/>
    <property type="match status" value="1"/>
</dbReference>
<comment type="caution">
    <text evidence="2">The sequence shown here is derived from an EMBL/GenBank/DDBJ whole genome shotgun (WGS) entry which is preliminary data.</text>
</comment>
<dbReference type="SUPFAM" id="SSF81383">
    <property type="entry name" value="F-box domain"/>
    <property type="match status" value="1"/>
</dbReference>
<dbReference type="EMBL" id="CACSLK010027773">
    <property type="protein sequence ID" value="CAA0829114.1"/>
    <property type="molecule type" value="Genomic_DNA"/>
</dbReference>
<dbReference type="AlphaFoldDB" id="A0A9N7NEF2"/>
<dbReference type="InterPro" id="IPR006566">
    <property type="entry name" value="FBD"/>
</dbReference>
<organism evidence="2 3">
    <name type="scientific">Striga hermonthica</name>
    <name type="common">Purple witchweed</name>
    <name type="synonym">Buchnera hermonthica</name>
    <dbReference type="NCBI Taxonomy" id="68872"/>
    <lineage>
        <taxon>Eukaryota</taxon>
        <taxon>Viridiplantae</taxon>
        <taxon>Streptophyta</taxon>
        <taxon>Embryophyta</taxon>
        <taxon>Tracheophyta</taxon>
        <taxon>Spermatophyta</taxon>
        <taxon>Magnoliopsida</taxon>
        <taxon>eudicotyledons</taxon>
        <taxon>Gunneridae</taxon>
        <taxon>Pentapetalae</taxon>
        <taxon>asterids</taxon>
        <taxon>lamiids</taxon>
        <taxon>Lamiales</taxon>
        <taxon>Orobanchaceae</taxon>
        <taxon>Buchnereae</taxon>
        <taxon>Striga</taxon>
    </lineage>
</organism>
<proteinExistence type="predicted"/>
<keyword evidence="3" id="KW-1185">Reference proteome</keyword>
<dbReference type="Gene3D" id="1.20.1280.50">
    <property type="match status" value="1"/>
</dbReference>
<dbReference type="InterPro" id="IPR001810">
    <property type="entry name" value="F-box_dom"/>
</dbReference>
<sequence length="372" mass="42507">MASVDMLSALPDEILSHVLSFLPFKTSVSASTLAARWRFLWAYAPNIDLGESNSMREESIHEHRKFIDVLTKILSQCEAHSVNALRLNREFFLEREFKACLERAFACKMKALDLTLWSGSQFLPPCVLTSETLVDLKLNSLKIKIKNGTVCLPALKRLRLEYVALYGSLENLISGCPVLEEFTVHSYISVVVDDTVVPDSNTVYLNIKFHNLAKLMVNGDWCCISYFVEKANTLQVLNVIQDREHVPLQLLPPKCLLANSVLKLHNLTKLELSVEGWFLSYFLEKADKLKVLIISRAYFIQKRWLAAPLQVPNCLSSHLKIVQIHELDRTEHELDMVRYLLKNAKVLERMEIHCLAESVERISSFDRGSEIC</sequence>
<dbReference type="SMART" id="SM00579">
    <property type="entry name" value="FBD"/>
    <property type="match status" value="1"/>
</dbReference>
<protein>
    <recommendedName>
        <fullName evidence="1">F-box domain-containing protein</fullName>
    </recommendedName>
</protein>
<evidence type="ECO:0000259" key="1">
    <source>
        <dbReference type="PROSITE" id="PS50181"/>
    </source>
</evidence>
<reference evidence="2" key="1">
    <citation type="submission" date="2019-12" db="EMBL/GenBank/DDBJ databases">
        <authorList>
            <person name="Scholes J."/>
        </authorList>
    </citation>
    <scope>NUCLEOTIDE SEQUENCE</scope>
</reference>
<dbReference type="PANTHER" id="PTHR31900">
    <property type="entry name" value="F-BOX/RNI SUPERFAMILY PROTEIN-RELATED"/>
    <property type="match status" value="1"/>
</dbReference>
<dbReference type="PROSITE" id="PS50181">
    <property type="entry name" value="FBOX"/>
    <property type="match status" value="1"/>
</dbReference>
<dbReference type="Pfam" id="PF00646">
    <property type="entry name" value="F-box"/>
    <property type="match status" value="1"/>
</dbReference>
<dbReference type="Proteomes" id="UP001153555">
    <property type="component" value="Unassembled WGS sequence"/>
</dbReference>
<dbReference type="Pfam" id="PF08387">
    <property type="entry name" value="FBD"/>
    <property type="match status" value="1"/>
</dbReference>